<comment type="caution">
    <text evidence="1">The sequence shown here is derived from an EMBL/GenBank/DDBJ whole genome shotgun (WGS) entry which is preliminary data.</text>
</comment>
<evidence type="ECO:0008006" key="3">
    <source>
        <dbReference type="Google" id="ProtNLM"/>
    </source>
</evidence>
<sequence length="86" mass="9805">MNTPDETNLVINKLDRRYSDIFKTAVEILKIDRADAFKSMLKPFIEGLLDELILSGGNSEQMKVLQEEVEELFSPRVIAGAHLRWG</sequence>
<evidence type="ECO:0000313" key="2">
    <source>
        <dbReference type="Proteomes" id="UP001596425"/>
    </source>
</evidence>
<gene>
    <name evidence="1" type="ORF">ACFQBM_12095</name>
</gene>
<name>A0ABW1YNE0_9GAMM</name>
<proteinExistence type="predicted"/>
<accession>A0ABW1YNE0</accession>
<evidence type="ECO:0000313" key="1">
    <source>
        <dbReference type="EMBL" id="MFC6634031.1"/>
    </source>
</evidence>
<keyword evidence="2" id="KW-1185">Reference proteome</keyword>
<reference evidence="2" key="1">
    <citation type="journal article" date="2019" name="Int. J. Syst. Evol. Microbiol.">
        <title>The Global Catalogue of Microorganisms (GCM) 10K type strain sequencing project: providing services to taxonomists for standard genome sequencing and annotation.</title>
        <authorList>
            <consortium name="The Broad Institute Genomics Platform"/>
            <consortium name="The Broad Institute Genome Sequencing Center for Infectious Disease"/>
            <person name="Wu L."/>
            <person name="Ma J."/>
        </authorList>
    </citation>
    <scope>NUCLEOTIDE SEQUENCE [LARGE SCALE GENOMIC DNA]</scope>
    <source>
        <strain evidence="2">CGMCC 1.13718</strain>
    </source>
</reference>
<protein>
    <recommendedName>
        <fullName evidence="3">Transposase</fullName>
    </recommendedName>
</protein>
<dbReference type="EMBL" id="JBHSVR010000001">
    <property type="protein sequence ID" value="MFC6634031.1"/>
    <property type="molecule type" value="Genomic_DNA"/>
</dbReference>
<dbReference type="RefSeq" id="WP_193190226.1">
    <property type="nucleotide sequence ID" value="NZ_JACZFR010000012.1"/>
</dbReference>
<organism evidence="1 2">
    <name type="scientific">Microbulbifer taiwanensis</name>
    <dbReference type="NCBI Taxonomy" id="986746"/>
    <lineage>
        <taxon>Bacteria</taxon>
        <taxon>Pseudomonadati</taxon>
        <taxon>Pseudomonadota</taxon>
        <taxon>Gammaproteobacteria</taxon>
        <taxon>Cellvibrionales</taxon>
        <taxon>Microbulbiferaceae</taxon>
        <taxon>Microbulbifer</taxon>
    </lineage>
</organism>
<dbReference type="Proteomes" id="UP001596425">
    <property type="component" value="Unassembled WGS sequence"/>
</dbReference>